<reference evidence="3 4" key="1">
    <citation type="submission" date="2016-11" db="EMBL/GenBank/DDBJ databases">
        <authorList>
            <person name="Jaros S."/>
            <person name="Januszkiewicz K."/>
            <person name="Wedrychowicz H."/>
        </authorList>
    </citation>
    <scope>NUCLEOTIDE SEQUENCE [LARGE SCALE GENOMIC DNA]</scope>
    <source>
        <strain evidence="3 4">DSM 17918</strain>
    </source>
</reference>
<comment type="similarity">
    <text evidence="1">Belongs to the ComF/GntX family.</text>
</comment>
<evidence type="ECO:0000256" key="1">
    <source>
        <dbReference type="ARBA" id="ARBA00008007"/>
    </source>
</evidence>
<dbReference type="RefSeq" id="WP_073341538.1">
    <property type="nucleotide sequence ID" value="NZ_FQVH01000003.1"/>
</dbReference>
<dbReference type="InterPro" id="IPR044005">
    <property type="entry name" value="DZR_2"/>
</dbReference>
<accession>A0A1M4UWR4</accession>
<dbReference type="CDD" id="cd06223">
    <property type="entry name" value="PRTases_typeI"/>
    <property type="match status" value="1"/>
</dbReference>
<sequence length="230" mass="25867">MNFMDIIYPVRRCPLCGNKVFKYGLCKSCLEEMEFIKDRICMVCGKPLGDNYEGDVCPDCIGGRSFDKARSALVYNERLHDMVYLFKYKGKLDMAEPFGKMMVDVLKSWNPDVDVIIPVPMHPERLAQRGYNQAYLLARVVSRISRLPLREDLVRIKHTSVQAKLDKLERFDNMKGAFCIKGGEKICCDNVLLIDDILTTGATADAASSILKAGGAHKVYVLTLATGRNT</sequence>
<dbReference type="AlphaFoldDB" id="A0A1M4UWR4"/>
<dbReference type="OrthoDB" id="9779910at2"/>
<dbReference type="Proteomes" id="UP000184088">
    <property type="component" value="Unassembled WGS sequence"/>
</dbReference>
<gene>
    <name evidence="3" type="ORF">SAMN02746089_00523</name>
</gene>
<dbReference type="PANTHER" id="PTHR47505:SF1">
    <property type="entry name" value="DNA UTILIZATION PROTEIN YHGH"/>
    <property type="match status" value="1"/>
</dbReference>
<dbReference type="EMBL" id="FQVH01000003">
    <property type="protein sequence ID" value="SHE61118.1"/>
    <property type="molecule type" value="Genomic_DNA"/>
</dbReference>
<organism evidence="3 4">
    <name type="scientific">Caldanaerobius fijiensis DSM 17918</name>
    <dbReference type="NCBI Taxonomy" id="1121256"/>
    <lineage>
        <taxon>Bacteria</taxon>
        <taxon>Bacillati</taxon>
        <taxon>Bacillota</taxon>
        <taxon>Clostridia</taxon>
        <taxon>Thermoanaerobacterales</taxon>
        <taxon>Thermoanaerobacteraceae</taxon>
        <taxon>Caldanaerobius</taxon>
    </lineage>
</organism>
<keyword evidence="4" id="KW-1185">Reference proteome</keyword>
<dbReference type="STRING" id="1121256.SAMN02746089_00523"/>
<proteinExistence type="inferred from homology"/>
<evidence type="ECO:0000313" key="4">
    <source>
        <dbReference type="Proteomes" id="UP000184088"/>
    </source>
</evidence>
<dbReference type="SUPFAM" id="SSF53271">
    <property type="entry name" value="PRTase-like"/>
    <property type="match status" value="1"/>
</dbReference>
<evidence type="ECO:0000259" key="2">
    <source>
        <dbReference type="Pfam" id="PF18912"/>
    </source>
</evidence>
<dbReference type="PANTHER" id="PTHR47505">
    <property type="entry name" value="DNA UTILIZATION PROTEIN YHGH"/>
    <property type="match status" value="1"/>
</dbReference>
<dbReference type="InterPro" id="IPR000836">
    <property type="entry name" value="PRTase_dom"/>
</dbReference>
<dbReference type="Pfam" id="PF18912">
    <property type="entry name" value="DZR_2"/>
    <property type="match status" value="1"/>
</dbReference>
<feature type="domain" description="Double zinc ribbon" evidence="2">
    <location>
        <begin position="4"/>
        <end position="60"/>
    </location>
</feature>
<protein>
    <submittedName>
        <fullName evidence="3">ComF family protein</fullName>
    </submittedName>
</protein>
<dbReference type="InterPro" id="IPR029057">
    <property type="entry name" value="PRTase-like"/>
</dbReference>
<name>A0A1M4UWR4_9THEO</name>
<dbReference type="Gene3D" id="3.40.50.2020">
    <property type="match status" value="1"/>
</dbReference>
<dbReference type="InterPro" id="IPR051910">
    <property type="entry name" value="ComF/GntX_DNA_util-trans"/>
</dbReference>
<evidence type="ECO:0000313" key="3">
    <source>
        <dbReference type="EMBL" id="SHE61118.1"/>
    </source>
</evidence>